<evidence type="ECO:0000256" key="1">
    <source>
        <dbReference type="SAM" id="MobiDB-lite"/>
    </source>
</evidence>
<keyword evidence="3" id="KW-1185">Reference proteome</keyword>
<sequence length="383" mass="41472">MLINGRPLMRIQASSNPSDVTDNSWLLQTGYRNNNAVCCTSSIGMNLLNSEPGVYTTVGGAESDVDSNGASTMSPEYASTSMLHDYPMLAATLAQLNQQRLAANLTPSMNIQPNLYPCANPLNTDLSSNCSINFNILSNPPLNSPFSNNNIINNPSTYGNISCHKNNFLTSINTIQQPLLFTNPHSIHDMMMMTTKTTTTAAITTSSVTKLLNGIQSSQLGNNSSNNHHYGVESDIVQNVFQQNNYQSQNQQMYDAYNLPTPSAPIYYPIAHQIISSTMGQYFPCIITSTQTTGLSSISASSSGIAPHTVLSPSSSAKSNNSINSTAATTTTYNNNNNPTLLGRGGHINNEYKSPKHNDIVNIEQSHKRSGGCIFYIVAVHFH</sequence>
<name>A0A183KYR6_9TREM</name>
<proteinExistence type="predicted"/>
<dbReference type="Proteomes" id="UP000279833">
    <property type="component" value="Unassembled WGS sequence"/>
</dbReference>
<evidence type="ECO:0000313" key="3">
    <source>
        <dbReference type="Proteomes" id="UP000279833"/>
    </source>
</evidence>
<protein>
    <submittedName>
        <fullName evidence="2 4">Uncharacterized protein</fullName>
    </submittedName>
</protein>
<evidence type="ECO:0000313" key="2">
    <source>
        <dbReference type="EMBL" id="VDP71528.1"/>
    </source>
</evidence>
<gene>
    <name evidence="2" type="ORF">SCUD_LOCUS20213</name>
</gene>
<feature type="compositionally biased region" description="Low complexity" evidence="1">
    <location>
        <begin position="314"/>
        <end position="337"/>
    </location>
</feature>
<evidence type="ECO:0000313" key="4">
    <source>
        <dbReference type="WBParaSite" id="SCUD_0002021601-mRNA-1"/>
    </source>
</evidence>
<feature type="region of interest" description="Disordered" evidence="1">
    <location>
        <begin position="310"/>
        <end position="337"/>
    </location>
</feature>
<dbReference type="WBParaSite" id="SCUD_0002021601-mRNA-1">
    <property type="protein sequence ID" value="SCUD_0002021601-mRNA-1"/>
    <property type="gene ID" value="SCUD_0002021601"/>
</dbReference>
<reference evidence="4" key="1">
    <citation type="submission" date="2016-06" db="UniProtKB">
        <authorList>
            <consortium name="WormBaseParasite"/>
        </authorList>
    </citation>
    <scope>IDENTIFICATION</scope>
</reference>
<reference evidence="2 3" key="2">
    <citation type="submission" date="2018-11" db="EMBL/GenBank/DDBJ databases">
        <authorList>
            <consortium name="Pathogen Informatics"/>
        </authorList>
    </citation>
    <scope>NUCLEOTIDE SEQUENCE [LARGE SCALE GENOMIC DNA]</scope>
    <source>
        <strain evidence="2">Dakar</strain>
        <strain evidence="3">Dakar, Senegal</strain>
    </source>
</reference>
<dbReference type="EMBL" id="UZAK01043858">
    <property type="protein sequence ID" value="VDP71528.1"/>
    <property type="molecule type" value="Genomic_DNA"/>
</dbReference>
<dbReference type="AlphaFoldDB" id="A0A183KYR6"/>
<organism evidence="4">
    <name type="scientific">Schistosoma curassoni</name>
    <dbReference type="NCBI Taxonomy" id="6186"/>
    <lineage>
        <taxon>Eukaryota</taxon>
        <taxon>Metazoa</taxon>
        <taxon>Spiralia</taxon>
        <taxon>Lophotrochozoa</taxon>
        <taxon>Platyhelminthes</taxon>
        <taxon>Trematoda</taxon>
        <taxon>Digenea</taxon>
        <taxon>Strigeidida</taxon>
        <taxon>Schistosomatoidea</taxon>
        <taxon>Schistosomatidae</taxon>
        <taxon>Schistosoma</taxon>
    </lineage>
</organism>
<accession>A0A183KYR6</accession>